<accession>A0ACB7ZU80</accession>
<evidence type="ECO:0000313" key="1">
    <source>
        <dbReference type="EMBL" id="KAH7904293.1"/>
    </source>
</evidence>
<organism evidence="1 2">
    <name type="scientific">Hygrophoropsis aurantiaca</name>
    <dbReference type="NCBI Taxonomy" id="72124"/>
    <lineage>
        <taxon>Eukaryota</taxon>
        <taxon>Fungi</taxon>
        <taxon>Dikarya</taxon>
        <taxon>Basidiomycota</taxon>
        <taxon>Agaricomycotina</taxon>
        <taxon>Agaricomycetes</taxon>
        <taxon>Agaricomycetidae</taxon>
        <taxon>Boletales</taxon>
        <taxon>Coniophorineae</taxon>
        <taxon>Hygrophoropsidaceae</taxon>
        <taxon>Hygrophoropsis</taxon>
    </lineage>
</organism>
<name>A0ACB7ZU80_9AGAM</name>
<dbReference type="EMBL" id="MU268529">
    <property type="protein sequence ID" value="KAH7904293.1"/>
    <property type="molecule type" value="Genomic_DNA"/>
</dbReference>
<gene>
    <name evidence="1" type="ORF">BJ138DRAFT_1119545</name>
</gene>
<reference evidence="1" key="1">
    <citation type="journal article" date="2021" name="New Phytol.">
        <title>Evolutionary innovations through gain and loss of genes in the ectomycorrhizal Boletales.</title>
        <authorList>
            <person name="Wu G."/>
            <person name="Miyauchi S."/>
            <person name="Morin E."/>
            <person name="Kuo A."/>
            <person name="Drula E."/>
            <person name="Varga T."/>
            <person name="Kohler A."/>
            <person name="Feng B."/>
            <person name="Cao Y."/>
            <person name="Lipzen A."/>
            <person name="Daum C."/>
            <person name="Hundley H."/>
            <person name="Pangilinan J."/>
            <person name="Johnson J."/>
            <person name="Barry K."/>
            <person name="LaButti K."/>
            <person name="Ng V."/>
            <person name="Ahrendt S."/>
            <person name="Min B."/>
            <person name="Choi I.G."/>
            <person name="Park H."/>
            <person name="Plett J.M."/>
            <person name="Magnuson J."/>
            <person name="Spatafora J.W."/>
            <person name="Nagy L.G."/>
            <person name="Henrissat B."/>
            <person name="Grigoriev I.V."/>
            <person name="Yang Z.L."/>
            <person name="Xu J."/>
            <person name="Martin F.M."/>
        </authorList>
    </citation>
    <scope>NUCLEOTIDE SEQUENCE</scope>
    <source>
        <strain evidence="1">ATCC 28755</strain>
    </source>
</reference>
<proteinExistence type="predicted"/>
<sequence length="153" mass="16571">MGRIRQTSCAPDECVDAPDECVDAPDEYVDAPDDETVHSAQACVLYEIRDTDPRPPTQPVASSKPDTTPTSWPRSHHHRRPPLSSAKTSATQPKPPSLNQNLRHSTKTSITQPKPPPSSHSLPCPSASIPPTASASLSYPIRRSQPTTANHLL</sequence>
<keyword evidence="2" id="KW-1185">Reference proteome</keyword>
<comment type="caution">
    <text evidence="1">The sequence shown here is derived from an EMBL/GenBank/DDBJ whole genome shotgun (WGS) entry which is preliminary data.</text>
</comment>
<evidence type="ECO:0000313" key="2">
    <source>
        <dbReference type="Proteomes" id="UP000790377"/>
    </source>
</evidence>
<dbReference type="Proteomes" id="UP000790377">
    <property type="component" value="Unassembled WGS sequence"/>
</dbReference>
<protein>
    <submittedName>
        <fullName evidence="1">Uncharacterized protein</fullName>
    </submittedName>
</protein>